<keyword evidence="1" id="KW-0472">Membrane</keyword>
<dbReference type="AlphaFoldDB" id="A0A1G9C1E9"/>
<keyword evidence="3" id="KW-1185">Reference proteome</keyword>
<reference evidence="2 3" key="1">
    <citation type="submission" date="2016-10" db="EMBL/GenBank/DDBJ databases">
        <authorList>
            <person name="de Groot N.N."/>
        </authorList>
    </citation>
    <scope>NUCLEOTIDE SEQUENCE [LARGE SCALE GENOMIC DNA]</scope>
    <source>
        <strain evidence="2 3">CGMCC 1.10076</strain>
    </source>
</reference>
<feature type="transmembrane region" description="Helical" evidence="1">
    <location>
        <begin position="21"/>
        <end position="37"/>
    </location>
</feature>
<gene>
    <name evidence="2" type="ORF">SAMN04487935_3437</name>
</gene>
<name>A0A1G9C1E9_9FLAO</name>
<keyword evidence="1" id="KW-1133">Transmembrane helix</keyword>
<dbReference type="EMBL" id="FNEZ01000006">
    <property type="protein sequence ID" value="SDK45512.1"/>
    <property type="molecule type" value="Genomic_DNA"/>
</dbReference>
<accession>A0A1G9C1E9</accession>
<evidence type="ECO:0000256" key="1">
    <source>
        <dbReference type="SAM" id="Phobius"/>
    </source>
</evidence>
<protein>
    <recommendedName>
        <fullName evidence="4">PH domain-containing protein</fullName>
    </recommendedName>
</protein>
<feature type="transmembrane region" description="Helical" evidence="1">
    <location>
        <begin position="43"/>
        <end position="61"/>
    </location>
</feature>
<evidence type="ECO:0008006" key="4">
    <source>
        <dbReference type="Google" id="ProtNLM"/>
    </source>
</evidence>
<evidence type="ECO:0000313" key="3">
    <source>
        <dbReference type="Proteomes" id="UP000199580"/>
    </source>
</evidence>
<proteinExistence type="predicted"/>
<organism evidence="2 3">
    <name type="scientific">Flavobacterium noncentrifugens</name>
    <dbReference type="NCBI Taxonomy" id="1128970"/>
    <lineage>
        <taxon>Bacteria</taxon>
        <taxon>Pseudomonadati</taxon>
        <taxon>Bacteroidota</taxon>
        <taxon>Flavobacteriia</taxon>
        <taxon>Flavobacteriales</taxon>
        <taxon>Flavobacteriaceae</taxon>
        <taxon>Flavobacterium</taxon>
    </lineage>
</organism>
<keyword evidence="1" id="KW-0812">Transmembrane</keyword>
<sequence length="151" mass="17907">MHTKKPLFETEIRKPQYLHSLSRSLIVLLPGAFLIYVSRANFIIFSTLIFIFIFLTIFIILRGLKTFHLYEDLLEVRRPYLKSEIFVVNNIEKIVFTFTDNRRPTPLIRIISSNSENEFALFYKGKILVAFIQSLKKLGIKIENQLNNYYR</sequence>
<dbReference type="Proteomes" id="UP000199580">
    <property type="component" value="Unassembled WGS sequence"/>
</dbReference>
<evidence type="ECO:0000313" key="2">
    <source>
        <dbReference type="EMBL" id="SDK45512.1"/>
    </source>
</evidence>